<evidence type="ECO:0000256" key="3">
    <source>
        <dbReference type="ARBA" id="ARBA00022598"/>
    </source>
</evidence>
<dbReference type="Pfam" id="PF00750">
    <property type="entry name" value="tRNA-synt_1d"/>
    <property type="match status" value="1"/>
</dbReference>
<evidence type="ECO:0000256" key="7">
    <source>
        <dbReference type="ARBA" id="ARBA00023146"/>
    </source>
</evidence>
<dbReference type="InterPro" id="IPR008909">
    <property type="entry name" value="DALR_anticod-bd"/>
</dbReference>
<dbReference type="InterPro" id="IPR009080">
    <property type="entry name" value="tRNAsynth_Ia_anticodon-bd"/>
</dbReference>
<evidence type="ECO:0000259" key="13">
    <source>
        <dbReference type="SMART" id="SM00836"/>
    </source>
</evidence>
<evidence type="ECO:0000256" key="9">
    <source>
        <dbReference type="ARBA" id="ARBA00039495"/>
    </source>
</evidence>
<evidence type="ECO:0000256" key="10">
    <source>
        <dbReference type="ARBA" id="ARBA00049339"/>
    </source>
</evidence>
<dbReference type="SUPFAM" id="SSF47323">
    <property type="entry name" value="Anticodon-binding domain of a subclass of class I aminoacyl-tRNA synthetases"/>
    <property type="match status" value="1"/>
</dbReference>
<evidence type="ECO:0000313" key="14">
    <source>
        <dbReference type="EMBL" id="CAD7640022.1"/>
    </source>
</evidence>
<dbReference type="PANTHER" id="PTHR11956">
    <property type="entry name" value="ARGINYL-TRNA SYNTHETASE"/>
    <property type="match status" value="1"/>
</dbReference>
<dbReference type="Gene3D" id="1.10.730.10">
    <property type="entry name" value="Isoleucyl-tRNA Synthetase, Domain 1"/>
    <property type="match status" value="1"/>
</dbReference>
<dbReference type="GO" id="GO:0005739">
    <property type="term" value="C:mitochondrion"/>
    <property type="evidence" value="ECO:0007669"/>
    <property type="project" value="TreeGrafter"/>
</dbReference>
<evidence type="ECO:0000256" key="8">
    <source>
        <dbReference type="ARBA" id="ARBA00033033"/>
    </source>
</evidence>
<dbReference type="GO" id="GO:0006420">
    <property type="term" value="P:arginyl-tRNA aminoacylation"/>
    <property type="evidence" value="ECO:0007669"/>
    <property type="project" value="InterPro"/>
</dbReference>
<protein>
    <recommendedName>
        <fullName evidence="9">Probable arginine--tRNA ligase, mitochondrial</fullName>
        <ecNumber evidence="2">6.1.1.19</ecNumber>
    </recommendedName>
    <alternativeName>
        <fullName evidence="8">Arginyl-tRNA synthetase</fullName>
    </alternativeName>
</protein>
<name>A0A7R9LGM1_9ACAR</name>
<evidence type="ECO:0000256" key="11">
    <source>
        <dbReference type="ARBA" id="ARBA00049595"/>
    </source>
</evidence>
<comment type="catalytic activity">
    <reaction evidence="10">
        <text>tRNA(Arg) + L-arginine + ATP = L-arginyl-tRNA(Arg) + AMP + diphosphate</text>
        <dbReference type="Rhea" id="RHEA:20301"/>
        <dbReference type="Rhea" id="RHEA-COMP:9658"/>
        <dbReference type="Rhea" id="RHEA-COMP:9673"/>
        <dbReference type="ChEBI" id="CHEBI:30616"/>
        <dbReference type="ChEBI" id="CHEBI:32682"/>
        <dbReference type="ChEBI" id="CHEBI:33019"/>
        <dbReference type="ChEBI" id="CHEBI:78442"/>
        <dbReference type="ChEBI" id="CHEBI:78513"/>
        <dbReference type="ChEBI" id="CHEBI:456215"/>
        <dbReference type="EC" id="6.1.1.19"/>
    </reaction>
</comment>
<evidence type="ECO:0000256" key="12">
    <source>
        <dbReference type="RuleBase" id="RU363038"/>
    </source>
</evidence>
<feature type="domain" description="DALR anticodon binding" evidence="13">
    <location>
        <begin position="474"/>
        <end position="580"/>
    </location>
</feature>
<comment type="function">
    <text evidence="11">Catalyzes the attachment of arginine to tRNA(Arg) in a two-step reaction: arginine is first activated by ATP to form Arg-AMP and then transferred to the acceptor end of tRNA(Arg).</text>
</comment>
<dbReference type="SUPFAM" id="SSF52374">
    <property type="entry name" value="Nucleotidylyl transferase"/>
    <property type="match status" value="1"/>
</dbReference>
<keyword evidence="4 12" id="KW-0547">Nucleotide-binding</keyword>
<evidence type="ECO:0000256" key="4">
    <source>
        <dbReference type="ARBA" id="ARBA00022741"/>
    </source>
</evidence>
<dbReference type="EC" id="6.1.1.19" evidence="2"/>
<dbReference type="GO" id="GO:0032543">
    <property type="term" value="P:mitochondrial translation"/>
    <property type="evidence" value="ECO:0007669"/>
    <property type="project" value="TreeGrafter"/>
</dbReference>
<dbReference type="PRINTS" id="PR01038">
    <property type="entry name" value="TRNASYNTHARG"/>
</dbReference>
<keyword evidence="5 12" id="KW-0067">ATP-binding</keyword>
<comment type="similarity">
    <text evidence="1 12">Belongs to the class-I aminoacyl-tRNA synthetase family.</text>
</comment>
<evidence type="ECO:0000256" key="5">
    <source>
        <dbReference type="ARBA" id="ARBA00022840"/>
    </source>
</evidence>
<organism evidence="14">
    <name type="scientific">Oppiella nova</name>
    <dbReference type="NCBI Taxonomy" id="334625"/>
    <lineage>
        <taxon>Eukaryota</taxon>
        <taxon>Metazoa</taxon>
        <taxon>Ecdysozoa</taxon>
        <taxon>Arthropoda</taxon>
        <taxon>Chelicerata</taxon>
        <taxon>Arachnida</taxon>
        <taxon>Acari</taxon>
        <taxon>Acariformes</taxon>
        <taxon>Sarcoptiformes</taxon>
        <taxon>Oribatida</taxon>
        <taxon>Brachypylina</taxon>
        <taxon>Oppioidea</taxon>
        <taxon>Oppiidae</taxon>
        <taxon>Oppiella</taxon>
    </lineage>
</organism>
<dbReference type="InterPro" id="IPR014729">
    <property type="entry name" value="Rossmann-like_a/b/a_fold"/>
</dbReference>
<dbReference type="GO" id="GO:0005524">
    <property type="term" value="F:ATP binding"/>
    <property type="evidence" value="ECO:0007669"/>
    <property type="project" value="UniProtKB-KW"/>
</dbReference>
<reference evidence="14" key="1">
    <citation type="submission" date="2020-11" db="EMBL/GenBank/DDBJ databases">
        <authorList>
            <person name="Tran Van P."/>
        </authorList>
    </citation>
    <scope>NUCLEOTIDE SEQUENCE</scope>
</reference>
<dbReference type="InterPro" id="IPR035684">
    <property type="entry name" value="ArgRS_core"/>
</dbReference>
<dbReference type="Gene3D" id="3.40.50.620">
    <property type="entry name" value="HUPs"/>
    <property type="match status" value="1"/>
</dbReference>
<keyword evidence="7 12" id="KW-0030">Aminoacyl-tRNA synthetase</keyword>
<dbReference type="AlphaFoldDB" id="A0A7R9LGM1"/>
<keyword evidence="3 12" id="KW-0436">Ligase</keyword>
<evidence type="ECO:0000256" key="6">
    <source>
        <dbReference type="ARBA" id="ARBA00022917"/>
    </source>
</evidence>
<dbReference type="GO" id="GO:0004814">
    <property type="term" value="F:arginine-tRNA ligase activity"/>
    <property type="evidence" value="ECO:0007669"/>
    <property type="project" value="UniProtKB-EC"/>
</dbReference>
<dbReference type="PROSITE" id="PS00178">
    <property type="entry name" value="AA_TRNA_LIGASE_I"/>
    <property type="match status" value="1"/>
</dbReference>
<dbReference type="EMBL" id="CAJPVJ010000525">
    <property type="protein sequence ID" value="CAG2162749.1"/>
    <property type="molecule type" value="Genomic_DNA"/>
</dbReference>
<dbReference type="Pfam" id="PF05746">
    <property type="entry name" value="DALR_1"/>
    <property type="match status" value="1"/>
</dbReference>
<evidence type="ECO:0000313" key="15">
    <source>
        <dbReference type="Proteomes" id="UP000728032"/>
    </source>
</evidence>
<dbReference type="InterPro" id="IPR001278">
    <property type="entry name" value="Arg-tRNA-ligase"/>
</dbReference>
<dbReference type="InterPro" id="IPR001412">
    <property type="entry name" value="aa-tRNA-synth_I_CS"/>
</dbReference>
<dbReference type="PANTHER" id="PTHR11956:SF11">
    <property type="entry name" value="ARGININE--TRNA LIGASE, MITOCHONDRIAL-RELATED"/>
    <property type="match status" value="1"/>
</dbReference>
<keyword evidence="15" id="KW-1185">Reference proteome</keyword>
<dbReference type="Proteomes" id="UP000728032">
    <property type="component" value="Unassembled WGS sequence"/>
</dbReference>
<sequence>MHFSLQLKLSFITRIRLETNPSPDDSAHGSDHKILLDIDDRFYVTQLIHDLKGDKLSQTYGTNTLNNSSDSSGYGCPSHDGSQPVVVEFSSPNIAKPFHVGNYRSTIIGNFVANFHRFCGHRVVGLNYLGDFGTQFGILSLAYDRFGDDHQLAANPLRHLFDVYVRGNQECEASEEWRQSAKDRFRALETKQNTDVLNQWLRFRELSVDRLKSLYRRLGVEFDEFHSESMYSEAGHEVVDELRQLGLIESAGDDSGAQYAVVGGHSSTNGANTVGLKIPVIKSDGSTLYLTRYRGSLKIPVIKSDGSTLYLTRDIAAAIHRKQLFSFNKMFYIVDSSQAKHFNNLFQILPKLDHEFEGKLIHLRFGRILGMSTRKGDIVFLEDVLNEAKERAIESCKTSPNTKISEDNFDSVADILGISGLLVHDMSYRRVQDYRFNWDKALRHTGLSVQLGFSRGCMATVTVAQCHVRAVRYVQSLETNCGVDIDLDFEPNVDALSDFEAKLLMNRLSQFDEILIASYESLDPSLLVHYLNALNRANQALRVKGQESDVAKTRLLLFRCGRNVLNQGMRLLGLKPLMSM</sequence>
<accession>A0A7R9LGM1</accession>
<dbReference type="SMART" id="SM00836">
    <property type="entry name" value="DALR_1"/>
    <property type="match status" value="1"/>
</dbReference>
<gene>
    <name evidence="14" type="ORF">ONB1V03_LOCUS2339</name>
</gene>
<dbReference type="EMBL" id="OC915350">
    <property type="protein sequence ID" value="CAD7640022.1"/>
    <property type="molecule type" value="Genomic_DNA"/>
</dbReference>
<evidence type="ECO:0000256" key="2">
    <source>
        <dbReference type="ARBA" id="ARBA00012837"/>
    </source>
</evidence>
<dbReference type="OrthoDB" id="68056at2759"/>
<proteinExistence type="inferred from homology"/>
<keyword evidence="6 12" id="KW-0648">Protein biosynthesis</keyword>
<evidence type="ECO:0000256" key="1">
    <source>
        <dbReference type="ARBA" id="ARBA00005594"/>
    </source>
</evidence>